<evidence type="ECO:0000313" key="2">
    <source>
        <dbReference type="EMBL" id="SFH49436.1"/>
    </source>
</evidence>
<dbReference type="Gene3D" id="1.10.260.40">
    <property type="entry name" value="lambda repressor-like DNA-binding domains"/>
    <property type="match status" value="1"/>
</dbReference>
<proteinExistence type="predicted"/>
<feature type="domain" description="HTH cro/C1-type" evidence="1">
    <location>
        <begin position="9"/>
        <end position="65"/>
    </location>
</feature>
<dbReference type="GO" id="GO:0003677">
    <property type="term" value="F:DNA binding"/>
    <property type="evidence" value="ECO:0007669"/>
    <property type="project" value="InterPro"/>
</dbReference>
<evidence type="ECO:0000259" key="1">
    <source>
        <dbReference type="PROSITE" id="PS50943"/>
    </source>
</evidence>
<name>A0A1I3AHU7_9RHOB</name>
<gene>
    <name evidence="2" type="ORF">SAMN04488021_1153</name>
</gene>
<keyword evidence="3" id="KW-1185">Reference proteome</keyword>
<protein>
    <submittedName>
        <fullName evidence="2">Transcriptional regulator, contains XRE-family HTH domain</fullName>
    </submittedName>
</protein>
<dbReference type="CDD" id="cd00093">
    <property type="entry name" value="HTH_XRE"/>
    <property type="match status" value="1"/>
</dbReference>
<dbReference type="AlphaFoldDB" id="A0A1I3AHU7"/>
<dbReference type="EMBL" id="FOPU01000015">
    <property type="protein sequence ID" value="SFH49436.1"/>
    <property type="molecule type" value="Genomic_DNA"/>
</dbReference>
<dbReference type="InterPro" id="IPR010982">
    <property type="entry name" value="Lambda_DNA-bd_dom_sf"/>
</dbReference>
<organism evidence="2 3">
    <name type="scientific">Paracoccus aminovorans</name>
    <dbReference type="NCBI Taxonomy" id="34004"/>
    <lineage>
        <taxon>Bacteria</taxon>
        <taxon>Pseudomonadati</taxon>
        <taxon>Pseudomonadota</taxon>
        <taxon>Alphaproteobacteria</taxon>
        <taxon>Rhodobacterales</taxon>
        <taxon>Paracoccaceae</taxon>
        <taxon>Paracoccus</taxon>
    </lineage>
</organism>
<dbReference type="SUPFAM" id="SSF47413">
    <property type="entry name" value="lambda repressor-like DNA-binding domains"/>
    <property type="match status" value="1"/>
</dbReference>
<reference evidence="2 3" key="1">
    <citation type="submission" date="2016-10" db="EMBL/GenBank/DDBJ databases">
        <authorList>
            <person name="de Groot N.N."/>
        </authorList>
    </citation>
    <scope>NUCLEOTIDE SEQUENCE [LARGE SCALE GENOMIC DNA]</scope>
    <source>
        <strain evidence="2 3">DSM 8537</strain>
    </source>
</reference>
<dbReference type="PROSITE" id="PS50943">
    <property type="entry name" value="HTH_CROC1"/>
    <property type="match status" value="1"/>
</dbReference>
<dbReference type="RefSeq" id="WP_074967685.1">
    <property type="nucleotide sequence ID" value="NZ_CBCRYP010000095.1"/>
</dbReference>
<sequence>MELDISTRLRHLRDSKGWTVSEMAYRTGIPKRTLDKYMAREGASLPGLEALSSLSKGLGVSLDWLVFGVGGPSGAPTELLVNRSATAASLTIFEAVMGRLSKQYPGIYENEELLGLSVDVWAAEIGERAMEEARRLLERGVTREDLELWKQSRTERLVEITQDKASRILSS</sequence>
<dbReference type="InterPro" id="IPR001387">
    <property type="entry name" value="Cro/C1-type_HTH"/>
</dbReference>
<dbReference type="Pfam" id="PF01381">
    <property type="entry name" value="HTH_3"/>
    <property type="match status" value="1"/>
</dbReference>
<dbReference type="SMART" id="SM00530">
    <property type="entry name" value="HTH_XRE"/>
    <property type="match status" value="1"/>
</dbReference>
<accession>A0A1I3AHU7</accession>
<evidence type="ECO:0000313" key="3">
    <source>
        <dbReference type="Proteomes" id="UP000183635"/>
    </source>
</evidence>
<dbReference type="Proteomes" id="UP000183635">
    <property type="component" value="Unassembled WGS sequence"/>
</dbReference>